<sequence>MASESSDSEVVLNLRNLENSEFEIRSEASVTSSMSTGRHRRRQRATPVPPCTSESDSEAGSSPVRRHGRAQNLNFNNVGVDRCNNWRASEHVPHLKPEPYSGESLGRVIFPILRIAPSLVFGARGAVFYS</sequence>
<organism evidence="2 3">
    <name type="scientific">Dreissena polymorpha</name>
    <name type="common">Zebra mussel</name>
    <name type="synonym">Mytilus polymorpha</name>
    <dbReference type="NCBI Taxonomy" id="45954"/>
    <lineage>
        <taxon>Eukaryota</taxon>
        <taxon>Metazoa</taxon>
        <taxon>Spiralia</taxon>
        <taxon>Lophotrochozoa</taxon>
        <taxon>Mollusca</taxon>
        <taxon>Bivalvia</taxon>
        <taxon>Autobranchia</taxon>
        <taxon>Heteroconchia</taxon>
        <taxon>Euheterodonta</taxon>
        <taxon>Imparidentia</taxon>
        <taxon>Neoheterodontei</taxon>
        <taxon>Myida</taxon>
        <taxon>Dreissenoidea</taxon>
        <taxon>Dreissenidae</taxon>
        <taxon>Dreissena</taxon>
    </lineage>
</organism>
<evidence type="ECO:0000256" key="1">
    <source>
        <dbReference type="SAM" id="MobiDB-lite"/>
    </source>
</evidence>
<keyword evidence="3" id="KW-1185">Reference proteome</keyword>
<feature type="region of interest" description="Disordered" evidence="1">
    <location>
        <begin position="23"/>
        <end position="73"/>
    </location>
</feature>
<evidence type="ECO:0000313" key="2">
    <source>
        <dbReference type="EMBL" id="KAH3820238.1"/>
    </source>
</evidence>
<comment type="caution">
    <text evidence="2">The sequence shown here is derived from an EMBL/GenBank/DDBJ whole genome shotgun (WGS) entry which is preliminary data.</text>
</comment>
<gene>
    <name evidence="2" type="ORF">DPMN_121982</name>
</gene>
<protein>
    <submittedName>
        <fullName evidence="2">Uncharacterized protein</fullName>
    </submittedName>
</protein>
<dbReference type="Proteomes" id="UP000828390">
    <property type="component" value="Unassembled WGS sequence"/>
</dbReference>
<name>A0A9D4GNS7_DREPO</name>
<evidence type="ECO:0000313" key="3">
    <source>
        <dbReference type="Proteomes" id="UP000828390"/>
    </source>
</evidence>
<accession>A0A9D4GNS7</accession>
<proteinExistence type="predicted"/>
<dbReference type="AlphaFoldDB" id="A0A9D4GNS7"/>
<reference evidence="2" key="1">
    <citation type="journal article" date="2019" name="bioRxiv">
        <title>The Genome of the Zebra Mussel, Dreissena polymorpha: A Resource for Invasive Species Research.</title>
        <authorList>
            <person name="McCartney M.A."/>
            <person name="Auch B."/>
            <person name="Kono T."/>
            <person name="Mallez S."/>
            <person name="Zhang Y."/>
            <person name="Obille A."/>
            <person name="Becker A."/>
            <person name="Abrahante J.E."/>
            <person name="Garbe J."/>
            <person name="Badalamenti J.P."/>
            <person name="Herman A."/>
            <person name="Mangelson H."/>
            <person name="Liachko I."/>
            <person name="Sullivan S."/>
            <person name="Sone E.D."/>
            <person name="Koren S."/>
            <person name="Silverstein K.A.T."/>
            <person name="Beckman K.B."/>
            <person name="Gohl D.M."/>
        </authorList>
    </citation>
    <scope>NUCLEOTIDE SEQUENCE</scope>
    <source>
        <strain evidence="2">Duluth1</strain>
        <tissue evidence="2">Whole animal</tissue>
    </source>
</reference>
<reference evidence="2" key="2">
    <citation type="submission" date="2020-11" db="EMBL/GenBank/DDBJ databases">
        <authorList>
            <person name="McCartney M.A."/>
            <person name="Auch B."/>
            <person name="Kono T."/>
            <person name="Mallez S."/>
            <person name="Becker A."/>
            <person name="Gohl D.M."/>
            <person name="Silverstein K.A.T."/>
            <person name="Koren S."/>
            <person name="Bechman K.B."/>
            <person name="Herman A."/>
            <person name="Abrahante J.E."/>
            <person name="Garbe J."/>
        </authorList>
    </citation>
    <scope>NUCLEOTIDE SEQUENCE</scope>
    <source>
        <strain evidence="2">Duluth1</strain>
        <tissue evidence="2">Whole animal</tissue>
    </source>
</reference>
<dbReference type="EMBL" id="JAIWYP010000005">
    <property type="protein sequence ID" value="KAH3820238.1"/>
    <property type="molecule type" value="Genomic_DNA"/>
</dbReference>